<protein>
    <recommendedName>
        <fullName evidence="4">Fatty acyl-CoA reductase</fullName>
        <ecNumber evidence="4">1.2.1.84</ecNumber>
    </recommendedName>
</protein>
<evidence type="ECO:0000259" key="5">
    <source>
        <dbReference type="Pfam" id="PF03015"/>
    </source>
</evidence>
<dbReference type="EMBL" id="JBDJPC010000009">
    <property type="protein sequence ID" value="KAL1492059.1"/>
    <property type="molecule type" value="Genomic_DNA"/>
</dbReference>
<dbReference type="EC" id="1.2.1.84" evidence="4"/>
<evidence type="ECO:0000259" key="6">
    <source>
        <dbReference type="Pfam" id="PF07993"/>
    </source>
</evidence>
<evidence type="ECO:0000256" key="4">
    <source>
        <dbReference type="RuleBase" id="RU363097"/>
    </source>
</evidence>
<dbReference type="Pfam" id="PF07993">
    <property type="entry name" value="NAD_binding_4"/>
    <property type="match status" value="1"/>
</dbReference>
<dbReference type="GO" id="GO:1901568">
    <property type="term" value="P:fatty acid derivative metabolic process"/>
    <property type="evidence" value="ECO:0007669"/>
    <property type="project" value="UniProtKB-ARBA"/>
</dbReference>
<dbReference type="PANTHER" id="PTHR11011:SF60">
    <property type="entry name" value="FATTY ACYL-COA REDUCTASE-RELATED"/>
    <property type="match status" value="1"/>
</dbReference>
<dbReference type="InterPro" id="IPR033640">
    <property type="entry name" value="FAR_C"/>
</dbReference>
<dbReference type="PANTHER" id="PTHR11011">
    <property type="entry name" value="MALE STERILITY PROTEIN 2-RELATED"/>
    <property type="match status" value="1"/>
</dbReference>
<feature type="domain" description="Thioester reductase (TE)" evidence="6">
    <location>
        <begin position="61"/>
        <end position="244"/>
    </location>
</feature>
<dbReference type="InterPro" id="IPR013120">
    <property type="entry name" value="FAR_NAD-bd"/>
</dbReference>
<organism evidence="7 8">
    <name type="scientific">Hypothenemus hampei</name>
    <name type="common">Coffee berry borer</name>
    <dbReference type="NCBI Taxonomy" id="57062"/>
    <lineage>
        <taxon>Eukaryota</taxon>
        <taxon>Metazoa</taxon>
        <taxon>Ecdysozoa</taxon>
        <taxon>Arthropoda</taxon>
        <taxon>Hexapoda</taxon>
        <taxon>Insecta</taxon>
        <taxon>Pterygota</taxon>
        <taxon>Neoptera</taxon>
        <taxon>Endopterygota</taxon>
        <taxon>Coleoptera</taxon>
        <taxon>Polyphaga</taxon>
        <taxon>Cucujiformia</taxon>
        <taxon>Curculionidae</taxon>
        <taxon>Scolytinae</taxon>
        <taxon>Hypothenemus</taxon>
    </lineage>
</organism>
<dbReference type="AlphaFoldDB" id="A0ABD1EBS5"/>
<reference evidence="7 8" key="1">
    <citation type="submission" date="2024-05" db="EMBL/GenBank/DDBJ databases">
        <title>Genetic variation in Jamaican populations of the coffee berry borer (Hypothenemus hampei).</title>
        <authorList>
            <person name="Errbii M."/>
            <person name="Myrie A."/>
        </authorList>
    </citation>
    <scope>NUCLEOTIDE SEQUENCE [LARGE SCALE GENOMIC DNA]</scope>
    <source>
        <strain evidence="7">JA-Hopewell-2020-01-JO</strain>
        <tissue evidence="7">Whole body</tissue>
    </source>
</reference>
<comment type="caution">
    <text evidence="7">The sequence shown here is derived from an EMBL/GenBank/DDBJ whole genome shotgun (WGS) entry which is preliminary data.</text>
</comment>
<dbReference type="Proteomes" id="UP001566132">
    <property type="component" value="Unassembled WGS sequence"/>
</dbReference>
<comment type="similarity">
    <text evidence="1 4">Belongs to the fatty acyl-CoA reductase family.</text>
</comment>
<dbReference type="Gene3D" id="3.40.50.720">
    <property type="entry name" value="NAD(P)-binding Rossmann-like Domain"/>
    <property type="match status" value="1"/>
</dbReference>
<keyword evidence="3 4" id="KW-0443">Lipid metabolism</keyword>
<accession>A0ABD1EBS5</accession>
<comment type="catalytic activity">
    <reaction evidence="4">
        <text>a long-chain fatty acyl-CoA + 2 NADPH + 2 H(+) = a long-chain primary fatty alcohol + 2 NADP(+) + CoA</text>
        <dbReference type="Rhea" id="RHEA:52716"/>
        <dbReference type="ChEBI" id="CHEBI:15378"/>
        <dbReference type="ChEBI" id="CHEBI:57287"/>
        <dbReference type="ChEBI" id="CHEBI:57783"/>
        <dbReference type="ChEBI" id="CHEBI:58349"/>
        <dbReference type="ChEBI" id="CHEBI:77396"/>
        <dbReference type="ChEBI" id="CHEBI:83139"/>
        <dbReference type="EC" id="1.2.1.84"/>
    </reaction>
</comment>
<keyword evidence="2 4" id="KW-0444">Lipid biosynthesis</keyword>
<dbReference type="SUPFAM" id="SSF51735">
    <property type="entry name" value="NAD(P)-binding Rossmann-fold domains"/>
    <property type="match status" value="1"/>
</dbReference>
<dbReference type="GO" id="GO:0102965">
    <property type="term" value="F:alcohol-forming long-chain fatty acyl-CoA reductase activity"/>
    <property type="evidence" value="ECO:0007669"/>
    <property type="project" value="UniProtKB-EC"/>
</dbReference>
<evidence type="ECO:0000313" key="8">
    <source>
        <dbReference type="Proteomes" id="UP001566132"/>
    </source>
</evidence>
<name>A0ABD1EBS5_HYPHA</name>
<evidence type="ECO:0000313" key="7">
    <source>
        <dbReference type="EMBL" id="KAL1492059.1"/>
    </source>
</evidence>
<dbReference type="InterPro" id="IPR026055">
    <property type="entry name" value="FAR"/>
</dbReference>
<evidence type="ECO:0000256" key="1">
    <source>
        <dbReference type="ARBA" id="ARBA00005928"/>
    </source>
</evidence>
<keyword evidence="4" id="KW-0560">Oxidoreductase</keyword>
<gene>
    <name evidence="7" type="ORF">ABEB36_012557</name>
</gene>
<keyword evidence="4" id="KW-0521">NADP</keyword>
<proteinExistence type="inferred from homology"/>
<evidence type="ECO:0000256" key="3">
    <source>
        <dbReference type="ARBA" id="ARBA00023098"/>
    </source>
</evidence>
<dbReference type="InterPro" id="IPR036291">
    <property type="entry name" value="NAD(P)-bd_dom_sf"/>
</dbReference>
<keyword evidence="8" id="KW-1185">Reference proteome</keyword>
<comment type="function">
    <text evidence="4">Catalyzes the reduction of fatty acyl-CoA to fatty alcohols.</text>
</comment>
<sequence length="471" mass="54249">MSVIEFYKGKNVLLTGGTGYFGKMIIEKLLRTTEVANIYLIVRPKRDIVFDKRVTKMFEEQISFKVNIVFHCGASLNMDSSLIDAVKTNVNGTAEILEIMKGAKKLLAFVLVSTAYSNCLHQVIEEAFYDPPINPKLLIAIVEGTKPEVLENISKGVIGKWPNTYSFTKAVSEHLLISDGVNMPVGLFRPTIVTSTISEPLAGWADNLYGPLGILVSSNCGILRVIRGNPKIRADTVPGDMVINGLLCYAWDIASQWSKNPEKYSPRVINFSGNSSPLYLTIREYTSMAENSGYIPFKKTIWCPMLYIVDNKCIFKTLQFLLHTTPAYLYDFLLICLGRKPQMRKIYSKLDKVMSVLHYFLIQEWTIKNENLKALWEKLGPNDRITYNFDFTAVEAETYLKNLMIGLKKYTLKEDMSKSQFHKTRYQRLRVLHNVLKYICMYFIGYRTLQRLFYLMQIWLSKLRRHYRCYS</sequence>
<dbReference type="Pfam" id="PF03015">
    <property type="entry name" value="Sterile"/>
    <property type="match status" value="1"/>
</dbReference>
<dbReference type="CDD" id="cd09071">
    <property type="entry name" value="FAR_C"/>
    <property type="match status" value="1"/>
</dbReference>
<evidence type="ECO:0000256" key="2">
    <source>
        <dbReference type="ARBA" id="ARBA00022516"/>
    </source>
</evidence>
<feature type="domain" description="Fatty acyl-CoA reductase C-terminal" evidence="5">
    <location>
        <begin position="322"/>
        <end position="414"/>
    </location>
</feature>